<proteinExistence type="predicted"/>
<sequence length="225" mass="25918">MTSIGIVGLFMAGIAVSSWQKFMEIKDIHVSESNKTVIVLDHLVLKKDVHFFPRLLLFEKQGYFVGTVKPLPIPFLLYPVSLLLRDSLMMMLPLTYGVFSNEDNLLLTFKRKGMKQSRVTIHAQEERLGKYKKLKSLIKVKGTLKDAIGKVILPTEIKGFSGDFTLQDEEGQRGGHFYNGYFPHEYTKLFRDVDNDIMDLKDNLSRNHKILLIAMICFIFLERSR</sequence>
<keyword evidence="2" id="KW-1185">Reference proteome</keyword>
<dbReference type="Proteomes" id="UP000199516">
    <property type="component" value="Unassembled WGS sequence"/>
</dbReference>
<protein>
    <submittedName>
        <fullName evidence="1">Uncharacterized protein</fullName>
    </submittedName>
</protein>
<accession>A0A1I1ZTW9</accession>
<dbReference type="RefSeq" id="WP_091656773.1">
    <property type="nucleotide sequence ID" value="NZ_FONT01000001.1"/>
</dbReference>
<dbReference type="OrthoDB" id="2426108at2"/>
<organism evidence="1 2">
    <name type="scientific">Alteribacillus iranensis</name>
    <dbReference type="NCBI Taxonomy" id="930128"/>
    <lineage>
        <taxon>Bacteria</taxon>
        <taxon>Bacillati</taxon>
        <taxon>Bacillota</taxon>
        <taxon>Bacilli</taxon>
        <taxon>Bacillales</taxon>
        <taxon>Bacillaceae</taxon>
        <taxon>Alteribacillus</taxon>
    </lineage>
</organism>
<evidence type="ECO:0000313" key="2">
    <source>
        <dbReference type="Proteomes" id="UP000199516"/>
    </source>
</evidence>
<dbReference type="EMBL" id="FONT01000001">
    <property type="protein sequence ID" value="SFE35264.1"/>
    <property type="molecule type" value="Genomic_DNA"/>
</dbReference>
<evidence type="ECO:0000313" key="1">
    <source>
        <dbReference type="EMBL" id="SFE35264.1"/>
    </source>
</evidence>
<dbReference type="AlphaFoldDB" id="A0A1I1ZTW9"/>
<reference evidence="1 2" key="1">
    <citation type="submission" date="2016-10" db="EMBL/GenBank/DDBJ databases">
        <authorList>
            <person name="de Groot N.N."/>
        </authorList>
    </citation>
    <scope>NUCLEOTIDE SEQUENCE [LARGE SCALE GENOMIC DNA]</scope>
    <source>
        <strain evidence="1 2">DSM 23995</strain>
    </source>
</reference>
<name>A0A1I1ZTW9_9BACI</name>
<gene>
    <name evidence="1" type="ORF">SAMN05192532_101449</name>
</gene>